<dbReference type="OrthoDB" id="526326at2759"/>
<dbReference type="InterPro" id="IPR052980">
    <property type="entry name" value="Crinkler_effector"/>
</dbReference>
<evidence type="ECO:0000313" key="3">
    <source>
        <dbReference type="Proteomes" id="UP000613740"/>
    </source>
</evidence>
<gene>
    <name evidence="2" type="ORF">HYH02_008102</name>
</gene>
<name>A0A836B484_9CHLO</name>
<dbReference type="Proteomes" id="UP000613740">
    <property type="component" value="Unassembled WGS sequence"/>
</dbReference>
<comment type="caution">
    <text evidence="2">The sequence shown here is derived from an EMBL/GenBank/DDBJ whole genome shotgun (WGS) entry which is preliminary data.</text>
</comment>
<feature type="compositionally biased region" description="Basic and acidic residues" evidence="1">
    <location>
        <begin position="631"/>
        <end position="653"/>
    </location>
</feature>
<sequence>MVSRTAAEEAVRNVVEGAERGELLFFIGEQTDDQLSQWRILDTDGDAAIFAFVRRKAQGAAAGVGATTAGDAGAAAGLVVGSTAGAGSLPAAAGGHDGYSPTAMRMMEALRRMSVLPGPGEVLKATSFHLHPDFDALFVRECYPRLFEALVCKPVPRLYIVTGTPGTGVSWFFYYMVARLLKSTRPPPFIVWEHLTVPNMAWCYKHKTGEVFFGERSSFGYALDNDATWYISDGVPPQLNCQARIVLLTSPKYKTFKEMLKASASMLYMPCWELDELLVCRRLLYDTVDEPLAEELYEHYGGVARFVLQLPKTHPGEDLDKLLMELREAVDGCDTATMQELVCSISRRPEASHRLLHIVADEHFRKPYLVLASKWVAKEFAKKAVRDELQGLVRLLASTSGALKGMLYEATMHAVLSKGGRFTAAPISYDKELFVRGAEEDLVLTPCTEQESFKALSDTATYYRPSSVTFPTGDAFKRSEDTCDLFQMTVANSKTLDAKTLSNLVNELKLQQGVTPRLLLVVHEDSYPTFKLAAGKDWPPKPKQAASRVKLYVVKGVYDQPQTGTKRGAKTHLAGKALKRTRTKPPQAAPPTTQQERKLAGVADRDVPAVAGAGADKAQPATDNTAMKAAASKDKDKQQAKEKEEAKHEEKGKGKGKPVQAADGAATSGAAGVATPMTEPEYREAIVAMIRGQKGPLQLSVLGTVVKRPAAVGGKLKAYLKSHPDLFAVTPAGVTLKSPAAKAVARKTANE</sequence>
<dbReference type="AlphaFoldDB" id="A0A836B484"/>
<feature type="compositionally biased region" description="Low complexity" evidence="1">
    <location>
        <begin position="584"/>
        <end position="594"/>
    </location>
</feature>
<keyword evidence="3" id="KW-1185">Reference proteome</keyword>
<feature type="compositionally biased region" description="Basic and acidic residues" evidence="1">
    <location>
        <begin position="595"/>
        <end position="607"/>
    </location>
</feature>
<evidence type="ECO:0000313" key="2">
    <source>
        <dbReference type="EMBL" id="KAG2446948.1"/>
    </source>
</evidence>
<dbReference type="PANTHER" id="PTHR33129">
    <property type="entry name" value="PROTEIN KINASE DOMAIN-CONTAINING PROTEIN-RELATED"/>
    <property type="match status" value="1"/>
</dbReference>
<dbReference type="PANTHER" id="PTHR33129:SF1">
    <property type="entry name" value="ATP-BINDING PROTEIN"/>
    <property type="match status" value="1"/>
</dbReference>
<proteinExistence type="predicted"/>
<feature type="region of interest" description="Disordered" evidence="1">
    <location>
        <begin position="561"/>
        <end position="676"/>
    </location>
</feature>
<accession>A0A836B484</accession>
<evidence type="ECO:0000256" key="1">
    <source>
        <dbReference type="SAM" id="MobiDB-lite"/>
    </source>
</evidence>
<dbReference type="EMBL" id="JAEHOD010000024">
    <property type="protein sequence ID" value="KAG2446948.1"/>
    <property type="molecule type" value="Genomic_DNA"/>
</dbReference>
<feature type="compositionally biased region" description="Low complexity" evidence="1">
    <location>
        <begin position="661"/>
        <end position="674"/>
    </location>
</feature>
<organism evidence="2 3">
    <name type="scientific">Chlamydomonas schloesseri</name>
    <dbReference type="NCBI Taxonomy" id="2026947"/>
    <lineage>
        <taxon>Eukaryota</taxon>
        <taxon>Viridiplantae</taxon>
        <taxon>Chlorophyta</taxon>
        <taxon>core chlorophytes</taxon>
        <taxon>Chlorophyceae</taxon>
        <taxon>CS clade</taxon>
        <taxon>Chlamydomonadales</taxon>
        <taxon>Chlamydomonadaceae</taxon>
        <taxon>Chlamydomonas</taxon>
    </lineage>
</organism>
<reference evidence="2" key="1">
    <citation type="journal article" date="2020" name="bioRxiv">
        <title>Comparative genomics of Chlamydomonas.</title>
        <authorList>
            <person name="Craig R.J."/>
            <person name="Hasan A.R."/>
            <person name="Ness R.W."/>
            <person name="Keightley P.D."/>
        </authorList>
    </citation>
    <scope>NUCLEOTIDE SEQUENCE</scope>
    <source>
        <strain evidence="2">CCAP 11/173</strain>
    </source>
</reference>
<protein>
    <submittedName>
        <fullName evidence="2">Uncharacterized protein</fullName>
    </submittedName>
</protein>